<dbReference type="RefSeq" id="WP_189085530.1">
    <property type="nucleotide sequence ID" value="NZ_BMRJ01000002.1"/>
</dbReference>
<dbReference type="InterPro" id="IPR011109">
    <property type="entry name" value="DNA_bind_recombinase_dom"/>
</dbReference>
<dbReference type="PROSITE" id="PS51736">
    <property type="entry name" value="RECOMBINASES_3"/>
    <property type="match status" value="1"/>
</dbReference>
<dbReference type="GO" id="GO:0003677">
    <property type="term" value="F:DNA binding"/>
    <property type="evidence" value="ECO:0007669"/>
    <property type="project" value="UniProtKB-KW"/>
</dbReference>
<dbReference type="AlphaFoldDB" id="A0A918FD56"/>
<dbReference type="GO" id="GO:0000150">
    <property type="term" value="F:DNA strand exchange activity"/>
    <property type="evidence" value="ECO:0007669"/>
    <property type="project" value="InterPro"/>
</dbReference>
<accession>A0A918FD56</accession>
<dbReference type="Pfam" id="PF00239">
    <property type="entry name" value="Resolvase"/>
    <property type="match status" value="1"/>
</dbReference>
<reference evidence="4" key="1">
    <citation type="journal article" date="2014" name="Int. J. Syst. Evol. Microbiol.">
        <title>Complete genome sequence of Corynebacterium casei LMG S-19264T (=DSM 44701T), isolated from a smear-ripened cheese.</title>
        <authorList>
            <consortium name="US DOE Joint Genome Institute (JGI-PGF)"/>
            <person name="Walter F."/>
            <person name="Albersmeier A."/>
            <person name="Kalinowski J."/>
            <person name="Ruckert C."/>
        </authorList>
    </citation>
    <scope>NUCLEOTIDE SEQUENCE</scope>
    <source>
        <strain evidence="4">JCM 3346</strain>
    </source>
</reference>
<evidence type="ECO:0000313" key="4">
    <source>
        <dbReference type="EMBL" id="GGR28870.1"/>
    </source>
</evidence>
<organism evidence="4 5">
    <name type="scientific">Agromyces mediolanus</name>
    <name type="common">Corynebacterium mediolanum</name>
    <dbReference type="NCBI Taxonomy" id="41986"/>
    <lineage>
        <taxon>Bacteria</taxon>
        <taxon>Bacillati</taxon>
        <taxon>Actinomycetota</taxon>
        <taxon>Actinomycetes</taxon>
        <taxon>Micrococcales</taxon>
        <taxon>Microbacteriaceae</taxon>
        <taxon>Agromyces</taxon>
    </lineage>
</organism>
<dbReference type="PANTHER" id="PTHR30461:SF2">
    <property type="entry name" value="SERINE RECOMBINASE PINE-RELATED"/>
    <property type="match status" value="1"/>
</dbReference>
<evidence type="ECO:0000259" key="3">
    <source>
        <dbReference type="PROSITE" id="PS51736"/>
    </source>
</evidence>
<proteinExistence type="predicted"/>
<dbReference type="SUPFAM" id="SSF53041">
    <property type="entry name" value="Resolvase-like"/>
    <property type="match status" value="1"/>
</dbReference>
<protein>
    <recommendedName>
        <fullName evidence="3">Resolvase/invertase-type recombinase catalytic domain-containing protein</fullName>
    </recommendedName>
</protein>
<sequence>MNRRVYGYLRVSKADRNRDTSLGIEAQQAKIERHAELKGWEVVGWFIDNGVSGKDTDRPGLQALLSALSARPKVREADGVVAAKLDRLSRSVVDFGALLEASRRQKWSIVVLDFDLDTRSAVGRLIAGVLIQFAQFERELIGERTSDALRALAASGVKLGRPRTLSKTAQLRLFELRANGLSLVKIADQLNTEHVPTAHGGRWHASTVARILKAYAPKEAA</sequence>
<dbReference type="Gene3D" id="3.40.50.1390">
    <property type="entry name" value="Resolvase, N-terminal catalytic domain"/>
    <property type="match status" value="1"/>
</dbReference>
<gene>
    <name evidence="4" type="ORF">GCM10010196_23420</name>
</gene>
<dbReference type="PANTHER" id="PTHR30461">
    <property type="entry name" value="DNA-INVERTASE FROM LAMBDOID PROPHAGE"/>
    <property type="match status" value="1"/>
</dbReference>
<dbReference type="InterPro" id="IPR006119">
    <property type="entry name" value="Resolv_N"/>
</dbReference>
<reference evidence="4" key="2">
    <citation type="submission" date="2020-09" db="EMBL/GenBank/DDBJ databases">
        <authorList>
            <person name="Sun Q."/>
            <person name="Ohkuma M."/>
        </authorList>
    </citation>
    <scope>NUCLEOTIDE SEQUENCE</scope>
    <source>
        <strain evidence="4">JCM 3346</strain>
    </source>
</reference>
<keyword evidence="2" id="KW-0233">DNA recombination</keyword>
<dbReference type="InterPro" id="IPR050639">
    <property type="entry name" value="SSR_resolvase"/>
</dbReference>
<dbReference type="EMBL" id="BMRJ01000002">
    <property type="protein sequence ID" value="GGR28870.1"/>
    <property type="molecule type" value="Genomic_DNA"/>
</dbReference>
<dbReference type="Pfam" id="PF07508">
    <property type="entry name" value="Recombinase"/>
    <property type="match status" value="1"/>
</dbReference>
<dbReference type="SMART" id="SM00857">
    <property type="entry name" value="Resolvase"/>
    <property type="match status" value="1"/>
</dbReference>
<dbReference type="Proteomes" id="UP000610303">
    <property type="component" value="Unassembled WGS sequence"/>
</dbReference>
<dbReference type="CDD" id="cd00338">
    <property type="entry name" value="Ser_Recombinase"/>
    <property type="match status" value="1"/>
</dbReference>
<keyword evidence="1" id="KW-0238">DNA-binding</keyword>
<evidence type="ECO:0000256" key="1">
    <source>
        <dbReference type="ARBA" id="ARBA00023125"/>
    </source>
</evidence>
<dbReference type="InterPro" id="IPR036162">
    <property type="entry name" value="Resolvase-like_N_sf"/>
</dbReference>
<evidence type="ECO:0000313" key="5">
    <source>
        <dbReference type="Proteomes" id="UP000610303"/>
    </source>
</evidence>
<feature type="domain" description="Resolvase/invertase-type recombinase catalytic" evidence="3">
    <location>
        <begin position="4"/>
        <end position="156"/>
    </location>
</feature>
<comment type="caution">
    <text evidence="4">The sequence shown here is derived from an EMBL/GenBank/DDBJ whole genome shotgun (WGS) entry which is preliminary data.</text>
</comment>
<keyword evidence="5" id="KW-1185">Reference proteome</keyword>
<evidence type="ECO:0000256" key="2">
    <source>
        <dbReference type="ARBA" id="ARBA00023172"/>
    </source>
</evidence>
<name>A0A918FD56_AGRME</name>